<evidence type="ECO:0000313" key="2">
    <source>
        <dbReference type="Proteomes" id="UP000694857"/>
    </source>
</evidence>
<sequence>MGCGLERAGGGAIEGRAARTVAWGRGLRGALERPRSERRRSGKEVGRQRFGRPRGPRADAPSGGSGPGEVGEREGFAAGYLQDPVPASGQACGARATTAPRRPAAALQPGRERPRPSSSDRPARTLTRPAPVVLRGPSCVATGLQPRRSVVSGKERPHSVLRVLRSLRVIVGLFGKTSFQGTSSRAGPPVSLARNTLHFGLADTVTLEGLPSQEQGSHTQSQESDVVMSQCHCGVDTPEHGVHLQMRLLQQDQHLQQAGPL</sequence>
<dbReference type="RefSeq" id="XP_036688243.1">
    <property type="nucleotide sequence ID" value="XM_036832348.1"/>
</dbReference>
<name>A0A8B8VTK5_BALMU</name>
<reference evidence="3" key="1">
    <citation type="submission" date="2025-08" db="UniProtKB">
        <authorList>
            <consortium name="RefSeq"/>
        </authorList>
    </citation>
    <scope>IDENTIFICATION</scope>
    <source>
        <tissue evidence="3">Epidermis and Blubber</tissue>
    </source>
</reference>
<keyword evidence="2" id="KW-1185">Reference proteome</keyword>
<gene>
    <name evidence="3" type="primary">LOC118884646</name>
</gene>
<organism evidence="2 3">
    <name type="scientific">Balaenoptera musculus</name>
    <name type="common">Blue whale</name>
    <dbReference type="NCBI Taxonomy" id="9771"/>
    <lineage>
        <taxon>Eukaryota</taxon>
        <taxon>Metazoa</taxon>
        <taxon>Chordata</taxon>
        <taxon>Craniata</taxon>
        <taxon>Vertebrata</taxon>
        <taxon>Euteleostomi</taxon>
        <taxon>Mammalia</taxon>
        <taxon>Eutheria</taxon>
        <taxon>Laurasiatheria</taxon>
        <taxon>Artiodactyla</taxon>
        <taxon>Whippomorpha</taxon>
        <taxon>Cetacea</taxon>
        <taxon>Mysticeti</taxon>
        <taxon>Balaenopteridae</taxon>
        <taxon>Balaenoptera</taxon>
    </lineage>
</organism>
<evidence type="ECO:0000313" key="3">
    <source>
        <dbReference type="RefSeq" id="XP_036688243.1"/>
    </source>
</evidence>
<protein>
    <submittedName>
        <fullName evidence="3">Uncharacterized protein LOC118884646</fullName>
    </submittedName>
</protein>
<dbReference type="Proteomes" id="UP000694857">
    <property type="component" value="Chromosome 19"/>
</dbReference>
<dbReference type="GeneID" id="118884646"/>
<dbReference type="KEGG" id="bmus:118884646"/>
<feature type="compositionally biased region" description="Low complexity" evidence="1">
    <location>
        <begin position="94"/>
        <end position="106"/>
    </location>
</feature>
<proteinExistence type="predicted"/>
<accession>A0A8B8VTK5</accession>
<evidence type="ECO:0000256" key="1">
    <source>
        <dbReference type="SAM" id="MobiDB-lite"/>
    </source>
</evidence>
<dbReference type="AlphaFoldDB" id="A0A8B8VTK5"/>
<feature type="region of interest" description="Disordered" evidence="1">
    <location>
        <begin position="23"/>
        <end position="129"/>
    </location>
</feature>